<evidence type="ECO:0000313" key="2">
    <source>
        <dbReference type="EMBL" id="GLI54491.1"/>
    </source>
</evidence>
<comment type="caution">
    <text evidence="2">The sequence shown here is derived from an EMBL/GenBank/DDBJ whole genome shotgun (WGS) entry which is preliminary data.</text>
</comment>
<accession>A0A9W6GII1</accession>
<feature type="transmembrane region" description="Helical" evidence="1">
    <location>
        <begin position="6"/>
        <end position="25"/>
    </location>
</feature>
<protein>
    <submittedName>
        <fullName evidence="2">Uncharacterized protein</fullName>
    </submittedName>
</protein>
<keyword evidence="1" id="KW-0812">Transmembrane</keyword>
<proteinExistence type="predicted"/>
<sequence>MVKKILILAVFIFIVYETYCCYSYMKRFCKKVNKKYECIYDIEKLP</sequence>
<evidence type="ECO:0000313" key="3">
    <source>
        <dbReference type="Proteomes" id="UP001144471"/>
    </source>
</evidence>
<evidence type="ECO:0000256" key="1">
    <source>
        <dbReference type="SAM" id="Phobius"/>
    </source>
</evidence>
<reference evidence="2" key="1">
    <citation type="submission" date="2022-12" db="EMBL/GenBank/DDBJ databases">
        <title>Reference genome sequencing for broad-spectrum identification of bacterial and archaeal isolates by mass spectrometry.</title>
        <authorList>
            <person name="Sekiguchi Y."/>
            <person name="Tourlousse D.M."/>
        </authorList>
    </citation>
    <scope>NUCLEOTIDE SEQUENCE</scope>
    <source>
        <strain evidence="2">10succ1</strain>
    </source>
</reference>
<organism evidence="2 3">
    <name type="scientific">Propionigenium maris DSM 9537</name>
    <dbReference type="NCBI Taxonomy" id="1123000"/>
    <lineage>
        <taxon>Bacteria</taxon>
        <taxon>Fusobacteriati</taxon>
        <taxon>Fusobacteriota</taxon>
        <taxon>Fusobacteriia</taxon>
        <taxon>Fusobacteriales</taxon>
        <taxon>Fusobacteriaceae</taxon>
        <taxon>Propionigenium</taxon>
    </lineage>
</organism>
<dbReference type="Proteomes" id="UP001144471">
    <property type="component" value="Unassembled WGS sequence"/>
</dbReference>
<name>A0A9W6GII1_9FUSO</name>
<dbReference type="RefSeq" id="WP_281832116.1">
    <property type="nucleotide sequence ID" value="NZ_BSDY01000001.1"/>
</dbReference>
<dbReference type="EMBL" id="BSDY01000001">
    <property type="protein sequence ID" value="GLI54491.1"/>
    <property type="molecule type" value="Genomic_DNA"/>
</dbReference>
<keyword evidence="1" id="KW-0472">Membrane</keyword>
<dbReference type="AlphaFoldDB" id="A0A9W6GII1"/>
<keyword evidence="3" id="KW-1185">Reference proteome</keyword>
<gene>
    <name evidence="2" type="ORF">PM10SUCC1_00060</name>
</gene>
<keyword evidence="1" id="KW-1133">Transmembrane helix</keyword>